<evidence type="ECO:0008006" key="16">
    <source>
        <dbReference type="Google" id="ProtNLM"/>
    </source>
</evidence>
<dbReference type="Proteomes" id="UP001152561">
    <property type="component" value="Unassembled WGS sequence"/>
</dbReference>
<keyword evidence="9 12" id="KW-0503">Monooxygenase</keyword>
<dbReference type="PANTHER" id="PTHR47947">
    <property type="entry name" value="CYTOCHROME P450 82C3-RELATED"/>
    <property type="match status" value="1"/>
</dbReference>
<dbReference type="OrthoDB" id="1055148at2759"/>
<dbReference type="AlphaFoldDB" id="A0A9Q1LDT9"/>
<organism evidence="14 15">
    <name type="scientific">Anisodus acutangulus</name>
    <dbReference type="NCBI Taxonomy" id="402998"/>
    <lineage>
        <taxon>Eukaryota</taxon>
        <taxon>Viridiplantae</taxon>
        <taxon>Streptophyta</taxon>
        <taxon>Embryophyta</taxon>
        <taxon>Tracheophyta</taxon>
        <taxon>Spermatophyta</taxon>
        <taxon>Magnoliopsida</taxon>
        <taxon>eudicotyledons</taxon>
        <taxon>Gunneridae</taxon>
        <taxon>Pentapetalae</taxon>
        <taxon>asterids</taxon>
        <taxon>lamiids</taxon>
        <taxon>Solanales</taxon>
        <taxon>Solanaceae</taxon>
        <taxon>Solanoideae</taxon>
        <taxon>Hyoscyameae</taxon>
        <taxon>Anisodus</taxon>
    </lineage>
</organism>
<dbReference type="InterPro" id="IPR017972">
    <property type="entry name" value="Cyt_P450_CS"/>
</dbReference>
<dbReference type="EMBL" id="JAJAGQ010000019">
    <property type="protein sequence ID" value="KAJ8534750.1"/>
    <property type="molecule type" value="Genomic_DNA"/>
</dbReference>
<dbReference type="SUPFAM" id="SSF48264">
    <property type="entry name" value="Cytochrome P450"/>
    <property type="match status" value="1"/>
</dbReference>
<dbReference type="Pfam" id="PF00067">
    <property type="entry name" value="p450"/>
    <property type="match status" value="1"/>
</dbReference>
<comment type="subcellular location">
    <subcellularLocation>
        <location evidence="2">Membrane</location>
        <topology evidence="2">Single-pass membrane protein</topology>
    </subcellularLocation>
</comment>
<dbReference type="GO" id="GO:0005506">
    <property type="term" value="F:iron ion binding"/>
    <property type="evidence" value="ECO:0007669"/>
    <property type="project" value="InterPro"/>
</dbReference>
<evidence type="ECO:0000256" key="2">
    <source>
        <dbReference type="ARBA" id="ARBA00004167"/>
    </source>
</evidence>
<evidence type="ECO:0000256" key="3">
    <source>
        <dbReference type="ARBA" id="ARBA00022617"/>
    </source>
</evidence>
<dbReference type="Gene3D" id="1.10.630.10">
    <property type="entry name" value="Cytochrome P450"/>
    <property type="match status" value="1"/>
</dbReference>
<dbReference type="GO" id="GO:0004497">
    <property type="term" value="F:monooxygenase activity"/>
    <property type="evidence" value="ECO:0007669"/>
    <property type="project" value="UniProtKB-KW"/>
</dbReference>
<evidence type="ECO:0000256" key="1">
    <source>
        <dbReference type="ARBA" id="ARBA00001971"/>
    </source>
</evidence>
<dbReference type="InterPro" id="IPR001128">
    <property type="entry name" value="Cyt_P450"/>
</dbReference>
<dbReference type="InterPro" id="IPR050651">
    <property type="entry name" value="Plant_Cytochrome_P450_Monoox"/>
</dbReference>
<protein>
    <recommendedName>
        <fullName evidence="16">Cytochrome P450</fullName>
    </recommendedName>
</protein>
<evidence type="ECO:0000256" key="9">
    <source>
        <dbReference type="ARBA" id="ARBA00023033"/>
    </source>
</evidence>
<evidence type="ECO:0000313" key="14">
    <source>
        <dbReference type="EMBL" id="KAJ8534750.1"/>
    </source>
</evidence>
<feature type="binding site" description="axial binding residue" evidence="11">
    <location>
        <position position="458"/>
    </location>
    <ligand>
        <name>heme</name>
        <dbReference type="ChEBI" id="CHEBI:30413"/>
    </ligand>
    <ligandPart>
        <name>Fe</name>
        <dbReference type="ChEBI" id="CHEBI:18248"/>
    </ligandPart>
</feature>
<feature type="transmembrane region" description="Helical" evidence="13">
    <location>
        <begin position="6"/>
        <end position="26"/>
    </location>
</feature>
<keyword evidence="4 13" id="KW-0812">Transmembrane</keyword>
<evidence type="ECO:0000256" key="6">
    <source>
        <dbReference type="ARBA" id="ARBA00022989"/>
    </source>
</evidence>
<dbReference type="GO" id="GO:0016705">
    <property type="term" value="F:oxidoreductase activity, acting on paired donors, with incorporation or reduction of molecular oxygen"/>
    <property type="evidence" value="ECO:0007669"/>
    <property type="project" value="InterPro"/>
</dbReference>
<evidence type="ECO:0000256" key="10">
    <source>
        <dbReference type="ARBA" id="ARBA00023136"/>
    </source>
</evidence>
<keyword evidence="8 11" id="KW-0408">Iron</keyword>
<keyword evidence="3 11" id="KW-0349">Heme</keyword>
<keyword evidence="5 11" id="KW-0479">Metal-binding</keyword>
<evidence type="ECO:0000256" key="7">
    <source>
        <dbReference type="ARBA" id="ARBA00023002"/>
    </source>
</evidence>
<evidence type="ECO:0000256" key="11">
    <source>
        <dbReference type="PIRSR" id="PIRSR602401-1"/>
    </source>
</evidence>
<keyword evidence="15" id="KW-1185">Reference proteome</keyword>
<dbReference type="PRINTS" id="PR00385">
    <property type="entry name" value="P450"/>
</dbReference>
<gene>
    <name evidence="14" type="ORF">K7X08_016478</name>
</gene>
<dbReference type="GO" id="GO:0020037">
    <property type="term" value="F:heme binding"/>
    <property type="evidence" value="ECO:0007669"/>
    <property type="project" value="InterPro"/>
</dbReference>
<evidence type="ECO:0000256" key="8">
    <source>
        <dbReference type="ARBA" id="ARBA00023004"/>
    </source>
</evidence>
<dbReference type="PRINTS" id="PR00463">
    <property type="entry name" value="EP450I"/>
</dbReference>
<accession>A0A9Q1LDT9</accession>
<dbReference type="FunFam" id="1.10.630.10:FF:000026">
    <property type="entry name" value="Cytochrome P450 82C4"/>
    <property type="match status" value="1"/>
</dbReference>
<sequence length="529" mass="60417">MDYHFTCHLQAVLGLLAFVFLHIILWRSRKTSKKLAPEVPGAWPIIGHLCQLSGTSENVPFARTLGALADKYGPIFTLRMGMYPYLIISNWEAAKDCLTTHDKDFAARPTSMAGQSIGYKYARFTYSNFGPYYSQVRKLALTQVLSSTKLEKMRHIRVSEVENSIKDLYSLTQVAPKNEVNISEWFYQLTLNIIVKTICGKRYSKIEEDEEAQRCRKAFKGIMYVVGQIVLYDAVPFPLFKYFDFQGHIKLMNNIYKDLDSILQGWLDDHMKKKDVKFEDQDAIDAMLRATDVNEFKAYGYSQATVIKSTVLSLILDGSDTTTVHLIWIMSLLLNNPHAMKQAQEEIDAKVGKDRWVEESDIKNLVYLQAIVKETLRLYPPVPLLLPHEAVQDCKVVGYDIPKGTRLYINAWKIQRDPDIWPEPEKFMPERFLTSKANIDARSQHFEFIPFGSGRRSCPGITFANLVTHLTFARLLQGFDFSKLSNAPIDMTEGVGITLPKVNQVEVLVTPRLSSKIYLFSKCKLSDMG</sequence>
<evidence type="ECO:0000256" key="12">
    <source>
        <dbReference type="RuleBase" id="RU000461"/>
    </source>
</evidence>
<comment type="caution">
    <text evidence="14">The sequence shown here is derived from an EMBL/GenBank/DDBJ whole genome shotgun (WGS) entry which is preliminary data.</text>
</comment>
<dbReference type="InterPro" id="IPR036396">
    <property type="entry name" value="Cyt_P450_sf"/>
</dbReference>
<comment type="similarity">
    <text evidence="12">Belongs to the cytochrome P450 family.</text>
</comment>
<dbReference type="PANTHER" id="PTHR47947:SF1">
    <property type="entry name" value="CYTOCHROME P450 82E3"/>
    <property type="match status" value="1"/>
</dbReference>
<keyword evidence="10 13" id="KW-0472">Membrane</keyword>
<keyword evidence="7 12" id="KW-0560">Oxidoreductase</keyword>
<evidence type="ECO:0000256" key="5">
    <source>
        <dbReference type="ARBA" id="ARBA00022723"/>
    </source>
</evidence>
<evidence type="ECO:0000256" key="4">
    <source>
        <dbReference type="ARBA" id="ARBA00022692"/>
    </source>
</evidence>
<evidence type="ECO:0000256" key="13">
    <source>
        <dbReference type="SAM" id="Phobius"/>
    </source>
</evidence>
<evidence type="ECO:0000313" key="15">
    <source>
        <dbReference type="Proteomes" id="UP001152561"/>
    </source>
</evidence>
<dbReference type="PROSITE" id="PS00086">
    <property type="entry name" value="CYTOCHROME_P450"/>
    <property type="match status" value="1"/>
</dbReference>
<dbReference type="GO" id="GO:0016020">
    <property type="term" value="C:membrane"/>
    <property type="evidence" value="ECO:0007669"/>
    <property type="project" value="UniProtKB-SubCell"/>
</dbReference>
<comment type="cofactor">
    <cofactor evidence="1 11">
        <name>heme</name>
        <dbReference type="ChEBI" id="CHEBI:30413"/>
    </cofactor>
</comment>
<dbReference type="InterPro" id="IPR002401">
    <property type="entry name" value="Cyt_P450_E_grp-I"/>
</dbReference>
<reference evidence="15" key="1">
    <citation type="journal article" date="2023" name="Proc. Natl. Acad. Sci. U.S.A.">
        <title>Genomic and structural basis for evolution of tropane alkaloid biosynthesis.</title>
        <authorList>
            <person name="Wanga Y.-J."/>
            <person name="Taina T."/>
            <person name="Yua J.-Y."/>
            <person name="Lia J."/>
            <person name="Xua B."/>
            <person name="Chenc J."/>
            <person name="D'Auriad J.C."/>
            <person name="Huanga J.-P."/>
            <person name="Huanga S.-X."/>
        </authorList>
    </citation>
    <scope>NUCLEOTIDE SEQUENCE [LARGE SCALE GENOMIC DNA]</scope>
    <source>
        <strain evidence="15">cv. KIB-2019</strain>
    </source>
</reference>
<name>A0A9Q1LDT9_9SOLA</name>
<keyword evidence="6 13" id="KW-1133">Transmembrane helix</keyword>
<proteinExistence type="inferred from homology"/>